<name>A0A261QWZ7_9BORD</name>
<evidence type="ECO:0000313" key="8">
    <source>
        <dbReference type="EMBL" id="OZI17305.1"/>
    </source>
</evidence>
<organism evidence="8 9">
    <name type="scientific">Bordetella genomosp. 7</name>
    <dbReference type="NCBI Taxonomy" id="1416805"/>
    <lineage>
        <taxon>Bacteria</taxon>
        <taxon>Pseudomonadati</taxon>
        <taxon>Pseudomonadota</taxon>
        <taxon>Betaproteobacteria</taxon>
        <taxon>Burkholderiales</taxon>
        <taxon>Alcaligenaceae</taxon>
        <taxon>Bordetella</taxon>
    </lineage>
</organism>
<feature type="domain" description="Siroheme decarboxylase AsnC-like ligand binding" evidence="6">
    <location>
        <begin position="63"/>
        <end position="150"/>
    </location>
</feature>
<dbReference type="Proteomes" id="UP000216947">
    <property type="component" value="Unassembled WGS sequence"/>
</dbReference>
<keyword evidence="1" id="KW-0456">Lyase</keyword>
<reference evidence="9" key="1">
    <citation type="submission" date="2017-05" db="EMBL/GenBank/DDBJ databases">
        <title>Complete and WGS of Bordetella genogroups.</title>
        <authorList>
            <person name="Spilker T."/>
            <person name="Lipuma J."/>
        </authorList>
    </citation>
    <scope>NUCLEOTIDE SEQUENCE [LARGE SCALE GENOMIC DNA]</scope>
    <source>
        <strain evidence="9">AU18089</strain>
    </source>
</reference>
<dbReference type="EC" id="4.1.1.111" evidence="4"/>
<accession>A0A261QWZ7</accession>
<evidence type="ECO:0000256" key="5">
    <source>
        <dbReference type="ARBA" id="ARBA00048470"/>
    </source>
</evidence>
<dbReference type="Pfam" id="PF22451">
    <property type="entry name" value="NirdL-like_HTH"/>
    <property type="match status" value="1"/>
</dbReference>
<evidence type="ECO:0000259" key="6">
    <source>
        <dbReference type="Pfam" id="PF17805"/>
    </source>
</evidence>
<dbReference type="PANTHER" id="PTHR43413">
    <property type="entry name" value="TRANSCRIPTIONAL REGULATOR, ASNC FAMILY"/>
    <property type="match status" value="1"/>
</dbReference>
<evidence type="ECO:0000256" key="2">
    <source>
        <dbReference type="ARBA" id="ARBA00023444"/>
    </source>
</evidence>
<comment type="caution">
    <text evidence="8">The sequence shown here is derived from an EMBL/GenBank/DDBJ whole genome shotgun (WGS) entry which is preliminary data.</text>
</comment>
<dbReference type="AlphaFoldDB" id="A0A261QWZ7"/>
<proteinExistence type="inferred from homology"/>
<comment type="catalytic activity">
    <reaction evidence="5">
        <text>siroheme + 2 H(+) = 12,18-didecarboxysiroheme + 2 CO2</text>
        <dbReference type="Rhea" id="RHEA:19093"/>
        <dbReference type="ChEBI" id="CHEBI:15378"/>
        <dbReference type="ChEBI" id="CHEBI:16526"/>
        <dbReference type="ChEBI" id="CHEBI:60052"/>
        <dbReference type="ChEBI" id="CHEBI:140497"/>
        <dbReference type="EC" id="4.1.1.111"/>
    </reaction>
</comment>
<dbReference type="EMBL" id="NEVK01000007">
    <property type="protein sequence ID" value="OZI17305.1"/>
    <property type="molecule type" value="Genomic_DNA"/>
</dbReference>
<dbReference type="PANTHER" id="PTHR43413:SF1">
    <property type="entry name" value="SIROHEME DECARBOXYLASE NIRL SUBUNIT"/>
    <property type="match status" value="1"/>
</dbReference>
<sequence>MTAAQARQLRRLLEEGLPLVPQPYRDLARQIDAAEDAVLAQMRHWNAAGLFRRIGMVLHHRALGYRANAMLVLDVPDELVERAGQQLGSAAGVNLCYQRPRRLPDWPYNLFCMVHGQRRGDVRKQVNQILQDAGLDHLPHRLLFSTRQFKQRGGRYTSESPHG</sequence>
<protein>
    <recommendedName>
        <fullName evidence="4">siroheme decarboxylase</fullName>
        <ecNumber evidence="4">4.1.1.111</ecNumber>
    </recommendedName>
</protein>
<keyword evidence="9" id="KW-1185">Reference proteome</keyword>
<dbReference type="Gene3D" id="3.30.70.3460">
    <property type="match status" value="1"/>
</dbReference>
<dbReference type="GO" id="GO:0016829">
    <property type="term" value="F:lyase activity"/>
    <property type="evidence" value="ECO:0007669"/>
    <property type="project" value="UniProtKB-KW"/>
</dbReference>
<evidence type="ECO:0000259" key="7">
    <source>
        <dbReference type="Pfam" id="PF22451"/>
    </source>
</evidence>
<evidence type="ECO:0000256" key="3">
    <source>
        <dbReference type="ARBA" id="ARBA00023457"/>
    </source>
</evidence>
<evidence type="ECO:0000313" key="9">
    <source>
        <dbReference type="Proteomes" id="UP000216947"/>
    </source>
</evidence>
<evidence type="ECO:0000256" key="1">
    <source>
        <dbReference type="ARBA" id="ARBA00023239"/>
    </source>
</evidence>
<evidence type="ECO:0000256" key="4">
    <source>
        <dbReference type="ARBA" id="ARBA00023471"/>
    </source>
</evidence>
<dbReference type="InterPro" id="IPR050684">
    <property type="entry name" value="HTH-Siroheme_Decarb"/>
</dbReference>
<dbReference type="InterPro" id="IPR053953">
    <property type="entry name" value="NirdL-like_HTH"/>
</dbReference>
<feature type="domain" description="Siroheme decarboxylase NirL-like HTH" evidence="7">
    <location>
        <begin position="8"/>
        <end position="52"/>
    </location>
</feature>
<comment type="similarity">
    <text evidence="3">Belongs to the Ahb/Nir family.</text>
</comment>
<comment type="pathway">
    <text evidence="2">Porphyrin-containing compound metabolism.</text>
</comment>
<dbReference type="Pfam" id="PF17805">
    <property type="entry name" value="AsnC_trans_reg2"/>
    <property type="match status" value="1"/>
</dbReference>
<gene>
    <name evidence="8" type="ORF">CAL19_15320</name>
</gene>
<dbReference type="InterPro" id="IPR040523">
    <property type="entry name" value="AsnC_trans_reg2"/>
</dbReference>